<evidence type="ECO:0000313" key="1">
    <source>
        <dbReference type="EMBL" id="KAG5456074.1"/>
    </source>
</evidence>
<reference evidence="1 2" key="1">
    <citation type="journal article" name="Sci. Rep.">
        <title>Genome-scale phylogenetic analyses confirm Olpidium as the closest living zoosporic fungus to the non-flagellated, terrestrial fungi.</title>
        <authorList>
            <person name="Chang Y."/>
            <person name="Rochon D."/>
            <person name="Sekimoto S."/>
            <person name="Wang Y."/>
            <person name="Chovatia M."/>
            <person name="Sandor L."/>
            <person name="Salamov A."/>
            <person name="Grigoriev I.V."/>
            <person name="Stajich J.E."/>
            <person name="Spatafora J.W."/>
        </authorList>
    </citation>
    <scope>NUCLEOTIDE SEQUENCE [LARGE SCALE GENOMIC DNA]</scope>
    <source>
        <strain evidence="1">S191</strain>
    </source>
</reference>
<sequence>MHRATLRRPPLPLFPSFLPRGQKFRGSDQPPNQALSLAKTIIIALVFLSPKSPYGSERRQKRKLNEKVIGHNGRRAGGESVYFPLYSLMPSTSTDLRKEHRVEVTQFRYSAPKALSTWERAVSTLVSRGYLQSVALNPWHLEQHFVRFDDGKRFRWPIQQQMMRMVLVEPIPAEESGIRRENKMKHPHQQGRK</sequence>
<dbReference type="Proteomes" id="UP000673691">
    <property type="component" value="Unassembled WGS sequence"/>
</dbReference>
<gene>
    <name evidence="1" type="ORF">BJ554DRAFT_4287</name>
</gene>
<organism evidence="1 2">
    <name type="scientific">Olpidium bornovanus</name>
    <dbReference type="NCBI Taxonomy" id="278681"/>
    <lineage>
        <taxon>Eukaryota</taxon>
        <taxon>Fungi</taxon>
        <taxon>Fungi incertae sedis</taxon>
        <taxon>Olpidiomycota</taxon>
        <taxon>Olpidiomycotina</taxon>
        <taxon>Olpidiomycetes</taxon>
        <taxon>Olpidiales</taxon>
        <taxon>Olpidiaceae</taxon>
        <taxon>Olpidium</taxon>
    </lineage>
</organism>
<proteinExistence type="predicted"/>
<protein>
    <submittedName>
        <fullName evidence="1">Uncharacterized protein</fullName>
    </submittedName>
</protein>
<accession>A0A8H7ZMF7</accession>
<name>A0A8H7ZMF7_9FUNG</name>
<dbReference type="EMBL" id="JAEFCI010012325">
    <property type="protein sequence ID" value="KAG5456074.1"/>
    <property type="molecule type" value="Genomic_DNA"/>
</dbReference>
<comment type="caution">
    <text evidence="1">The sequence shown here is derived from an EMBL/GenBank/DDBJ whole genome shotgun (WGS) entry which is preliminary data.</text>
</comment>
<dbReference type="AlphaFoldDB" id="A0A8H7ZMF7"/>
<evidence type="ECO:0000313" key="2">
    <source>
        <dbReference type="Proteomes" id="UP000673691"/>
    </source>
</evidence>
<keyword evidence="2" id="KW-1185">Reference proteome</keyword>